<evidence type="ECO:0000313" key="2">
    <source>
        <dbReference type="EMBL" id="MFB9909747.1"/>
    </source>
</evidence>
<reference evidence="2 3" key="1">
    <citation type="submission" date="2024-09" db="EMBL/GenBank/DDBJ databases">
        <authorList>
            <person name="Sun Q."/>
            <person name="Mori K."/>
        </authorList>
    </citation>
    <scope>NUCLEOTIDE SEQUENCE [LARGE SCALE GENOMIC DNA]</scope>
    <source>
        <strain evidence="2 3">TBRC 7907</strain>
    </source>
</reference>
<sequence>MVDRSERRRDITTSRGGVVTACVKLAVAVVATIGVAVSALAGTAIADPHQSEVQNPDWVSKLQTPEWVSKLGDTAR</sequence>
<evidence type="ECO:0000256" key="1">
    <source>
        <dbReference type="SAM" id="Phobius"/>
    </source>
</evidence>
<organism evidence="2 3">
    <name type="scientific">Allokutzneria oryzae</name>
    <dbReference type="NCBI Taxonomy" id="1378989"/>
    <lineage>
        <taxon>Bacteria</taxon>
        <taxon>Bacillati</taxon>
        <taxon>Actinomycetota</taxon>
        <taxon>Actinomycetes</taxon>
        <taxon>Pseudonocardiales</taxon>
        <taxon>Pseudonocardiaceae</taxon>
        <taxon>Allokutzneria</taxon>
    </lineage>
</organism>
<dbReference type="Proteomes" id="UP001589693">
    <property type="component" value="Unassembled WGS sequence"/>
</dbReference>
<keyword evidence="3" id="KW-1185">Reference proteome</keyword>
<keyword evidence="1" id="KW-0472">Membrane</keyword>
<accession>A0ABV6A9E6</accession>
<keyword evidence="1" id="KW-0812">Transmembrane</keyword>
<keyword evidence="1" id="KW-1133">Transmembrane helix</keyword>
<dbReference type="RefSeq" id="WP_377862661.1">
    <property type="nucleotide sequence ID" value="NZ_JBHLZU010000040.1"/>
</dbReference>
<gene>
    <name evidence="2" type="ORF">ACFFQA_37940</name>
</gene>
<comment type="caution">
    <text evidence="2">The sequence shown here is derived from an EMBL/GenBank/DDBJ whole genome shotgun (WGS) entry which is preliminary data.</text>
</comment>
<protein>
    <submittedName>
        <fullName evidence="2">Uncharacterized protein</fullName>
    </submittedName>
</protein>
<evidence type="ECO:0000313" key="3">
    <source>
        <dbReference type="Proteomes" id="UP001589693"/>
    </source>
</evidence>
<feature type="transmembrane region" description="Helical" evidence="1">
    <location>
        <begin position="21"/>
        <end position="46"/>
    </location>
</feature>
<name>A0ABV6A9E6_9PSEU</name>
<proteinExistence type="predicted"/>
<dbReference type="EMBL" id="JBHLZU010000040">
    <property type="protein sequence ID" value="MFB9909747.1"/>
    <property type="molecule type" value="Genomic_DNA"/>
</dbReference>